<dbReference type="Proteomes" id="UP000595618">
    <property type="component" value="Chromosome"/>
</dbReference>
<dbReference type="PANTHER" id="PTHR47019">
    <property type="entry name" value="LIPID II FLIPPASE MURJ"/>
    <property type="match status" value="1"/>
</dbReference>
<feature type="transmembrane region" description="Helical" evidence="8">
    <location>
        <begin position="299"/>
        <end position="324"/>
    </location>
</feature>
<comment type="pathway">
    <text evidence="8">Cell wall biogenesis; peptidoglycan biosynthesis.</text>
</comment>
<dbReference type="InterPro" id="IPR051050">
    <property type="entry name" value="Lipid_II_flippase_MurJ/MviN"/>
</dbReference>
<organism evidence="10 11">
    <name type="scientific">Candidatus Sungiibacteriota bacterium</name>
    <dbReference type="NCBI Taxonomy" id="2750080"/>
    <lineage>
        <taxon>Bacteria</taxon>
        <taxon>Candidatus Sungiibacteriota</taxon>
    </lineage>
</organism>
<dbReference type="GO" id="GO:0009252">
    <property type="term" value="P:peptidoglycan biosynthetic process"/>
    <property type="evidence" value="ECO:0007669"/>
    <property type="project" value="UniProtKB-UniRule"/>
</dbReference>
<evidence type="ECO:0000256" key="9">
    <source>
        <dbReference type="PIRNR" id="PIRNR002869"/>
    </source>
</evidence>
<dbReference type="PRINTS" id="PR01806">
    <property type="entry name" value="VIRFACTRMVIN"/>
</dbReference>
<dbReference type="Pfam" id="PF03023">
    <property type="entry name" value="MurJ"/>
    <property type="match status" value="1"/>
</dbReference>
<evidence type="ECO:0000256" key="6">
    <source>
        <dbReference type="ARBA" id="ARBA00022989"/>
    </source>
</evidence>
<dbReference type="UniPathway" id="UPA00219"/>
<evidence type="ECO:0000256" key="5">
    <source>
        <dbReference type="ARBA" id="ARBA00022984"/>
    </source>
</evidence>
<dbReference type="EMBL" id="CP066690">
    <property type="protein sequence ID" value="QQG45056.1"/>
    <property type="molecule type" value="Genomic_DNA"/>
</dbReference>
<reference evidence="10 11" key="1">
    <citation type="submission" date="2020-07" db="EMBL/GenBank/DDBJ databases">
        <title>Huge and variable diversity of episymbiotic CPR bacteria and DPANN archaea in groundwater ecosystems.</title>
        <authorList>
            <person name="He C.Y."/>
            <person name="Keren R."/>
            <person name="Whittaker M."/>
            <person name="Farag I.F."/>
            <person name="Doudna J."/>
            <person name="Cate J.H.D."/>
            <person name="Banfield J.F."/>
        </authorList>
    </citation>
    <scope>NUCLEOTIDE SEQUENCE [LARGE SCALE GENOMIC DNA]</scope>
    <source>
        <strain evidence="10">NC_groundwater_541_Ag_S-0.1um_46_50</strain>
    </source>
</reference>
<feature type="transmembrane region" description="Helical" evidence="8">
    <location>
        <begin position="126"/>
        <end position="148"/>
    </location>
</feature>
<feature type="transmembrane region" description="Helical" evidence="8">
    <location>
        <begin position="46"/>
        <end position="69"/>
    </location>
</feature>
<dbReference type="GO" id="GO:0008360">
    <property type="term" value="P:regulation of cell shape"/>
    <property type="evidence" value="ECO:0007669"/>
    <property type="project" value="UniProtKB-UniRule"/>
</dbReference>
<keyword evidence="2 8" id="KW-1003">Cell membrane</keyword>
<comment type="similarity">
    <text evidence="8 9">Belongs to the MurJ/MviN family.</text>
</comment>
<keyword evidence="5 8" id="KW-0573">Peptidoglycan synthesis</keyword>
<feature type="transmembrane region" description="Helical" evidence="8">
    <location>
        <begin position="425"/>
        <end position="445"/>
    </location>
</feature>
<evidence type="ECO:0000313" key="11">
    <source>
        <dbReference type="Proteomes" id="UP000595618"/>
    </source>
</evidence>
<feature type="transmembrane region" description="Helical" evidence="8">
    <location>
        <begin position="344"/>
        <end position="367"/>
    </location>
</feature>
<dbReference type="CDD" id="cd13123">
    <property type="entry name" value="MATE_MurJ_like"/>
    <property type="match status" value="1"/>
</dbReference>
<evidence type="ECO:0000256" key="1">
    <source>
        <dbReference type="ARBA" id="ARBA00004651"/>
    </source>
</evidence>
<dbReference type="GO" id="GO:0005886">
    <property type="term" value="C:plasma membrane"/>
    <property type="evidence" value="ECO:0007669"/>
    <property type="project" value="UniProtKB-SubCell"/>
</dbReference>
<dbReference type="GO" id="GO:0071555">
    <property type="term" value="P:cell wall organization"/>
    <property type="evidence" value="ECO:0007669"/>
    <property type="project" value="UniProtKB-UniRule"/>
</dbReference>
<keyword evidence="3 8" id="KW-0812">Transmembrane</keyword>
<dbReference type="PIRSF" id="PIRSF002869">
    <property type="entry name" value="MviN"/>
    <property type="match status" value="1"/>
</dbReference>
<evidence type="ECO:0000256" key="3">
    <source>
        <dbReference type="ARBA" id="ARBA00022692"/>
    </source>
</evidence>
<feature type="transmembrane region" description="Helical" evidence="8">
    <location>
        <begin position="183"/>
        <end position="204"/>
    </location>
</feature>
<name>A0A7T5RJ08_9BACT</name>
<keyword evidence="6 8" id="KW-1133">Transmembrane helix</keyword>
<keyword evidence="7 8" id="KW-0472">Membrane</keyword>
<evidence type="ECO:0000256" key="8">
    <source>
        <dbReference type="HAMAP-Rule" id="MF_02078"/>
    </source>
</evidence>
<proteinExistence type="inferred from homology"/>
<dbReference type="PANTHER" id="PTHR47019:SF1">
    <property type="entry name" value="LIPID II FLIPPASE MURJ"/>
    <property type="match status" value="1"/>
</dbReference>
<comment type="subcellular location">
    <subcellularLocation>
        <location evidence="1 8">Cell membrane</location>
        <topology evidence="1 8">Multi-pass membrane protein</topology>
    </subcellularLocation>
</comment>
<feature type="transmembrane region" description="Helical" evidence="8">
    <location>
        <begin position="233"/>
        <end position="254"/>
    </location>
</feature>
<keyword evidence="8 9" id="KW-0813">Transport</keyword>
<keyword evidence="8 9" id="KW-0961">Cell wall biogenesis/degradation</keyword>
<dbReference type="GO" id="GO:0015648">
    <property type="term" value="F:lipid-linked peptidoglycan transporter activity"/>
    <property type="evidence" value="ECO:0007669"/>
    <property type="project" value="UniProtKB-UniRule"/>
</dbReference>
<feature type="transmembrane region" description="Helical" evidence="8">
    <location>
        <begin position="379"/>
        <end position="401"/>
    </location>
</feature>
<keyword evidence="4 8" id="KW-0133">Cell shape</keyword>
<accession>A0A7T5RJ08</accession>
<dbReference type="InterPro" id="IPR004268">
    <property type="entry name" value="MurJ"/>
</dbReference>
<evidence type="ECO:0000256" key="7">
    <source>
        <dbReference type="ARBA" id="ARBA00023136"/>
    </source>
</evidence>
<evidence type="ECO:0000256" key="2">
    <source>
        <dbReference type="ARBA" id="ARBA00022475"/>
    </source>
</evidence>
<evidence type="ECO:0000313" key="10">
    <source>
        <dbReference type="EMBL" id="QQG45056.1"/>
    </source>
</evidence>
<comment type="function">
    <text evidence="8 9">Involved in peptidoglycan biosynthesis. Transports lipid-linked peptidoglycan precursors from the inner to the outer leaflet of the cytoplasmic membrane.</text>
</comment>
<sequence>MQSVNAAALLLGAAGLLSRLLGVLRDRLLAARFGAGGELDAYYAAFQIPDFLNVVFLLGAASAAVLPIFQEYLVKDREEARRLISDLVTIFLAGSLLVAALIFFLAPLIVPFIAPGFSPEKRVLTVTLTRLLLLSPVIFGISNVVSSVVQSFQRFWAYAIAPVLYNLGIILGIVVFVPVFGVAGLAFGVLAGAILHLGTQLLAVRSLGFSPRLGWQGITEGVKKVLKLSFPRVLSVSLSQLTLLILIAIGSTLVEGSISIFQLAQNLYFVPIGIFGISYSVAIFPRLSRVYIGRDARGFFYELFLGIRSIIFWMAPATVLFIVLRAHIVRVALGAGAFSWEDTRLTAAVLAVFSLSLFAGGLVSLLIKGFYALENTWRPLIINIFASVFSVALALIFSAVLGEASGFTQGLANLLRIPDVLDKRVVGLALGFSLGSAVNIWLLYGALKRLARKSFGHDQPLPLGEFLKIILAALVSGLAAYGVRLSFSETLPLITFVRVLVQGATAGVVGLATYFGILLLLKEETVFSLVGTLKRRLFRVGVLPAHWDGELHGPHPHQH</sequence>
<gene>
    <name evidence="8 10" type="primary">murJ</name>
    <name evidence="10" type="ORF">HYW89_03580</name>
</gene>
<feature type="transmembrane region" description="Helical" evidence="8">
    <location>
        <begin position="266"/>
        <end position="287"/>
    </location>
</feature>
<protein>
    <recommendedName>
        <fullName evidence="8">Probable lipid II flippase MurJ</fullName>
    </recommendedName>
</protein>
<evidence type="ECO:0000256" key="4">
    <source>
        <dbReference type="ARBA" id="ARBA00022960"/>
    </source>
</evidence>
<dbReference type="HAMAP" id="MF_02078">
    <property type="entry name" value="MurJ_MviN"/>
    <property type="match status" value="1"/>
</dbReference>
<dbReference type="NCBIfam" id="TIGR01695">
    <property type="entry name" value="murJ_mviN"/>
    <property type="match status" value="1"/>
</dbReference>
<feature type="transmembrane region" description="Helical" evidence="8">
    <location>
        <begin position="466"/>
        <end position="487"/>
    </location>
</feature>
<dbReference type="AlphaFoldDB" id="A0A7T5RJ08"/>
<feature type="transmembrane region" description="Helical" evidence="8">
    <location>
        <begin position="155"/>
        <end position="177"/>
    </location>
</feature>
<feature type="transmembrane region" description="Helical" evidence="8">
    <location>
        <begin position="499"/>
        <end position="521"/>
    </location>
</feature>
<dbReference type="GO" id="GO:0034204">
    <property type="term" value="P:lipid translocation"/>
    <property type="evidence" value="ECO:0007669"/>
    <property type="project" value="TreeGrafter"/>
</dbReference>
<feature type="transmembrane region" description="Helical" evidence="8">
    <location>
        <begin position="90"/>
        <end position="114"/>
    </location>
</feature>